<dbReference type="AlphaFoldDB" id="A0A4Q2KAQ0"/>
<dbReference type="RefSeq" id="WP_129223353.1">
    <property type="nucleotide sequence ID" value="NZ_SDOZ01000002.1"/>
</dbReference>
<comment type="caution">
    <text evidence="2">The sequence shown here is derived from an EMBL/GenBank/DDBJ whole genome shotgun (WGS) entry which is preliminary data.</text>
</comment>
<organism evidence="2 3">
    <name type="scientific">Candidatus Borkfalkia ceftriaxoniphila</name>
    <dbReference type="NCBI Taxonomy" id="2508949"/>
    <lineage>
        <taxon>Bacteria</taxon>
        <taxon>Bacillati</taxon>
        <taxon>Bacillota</taxon>
        <taxon>Clostridia</taxon>
        <taxon>Christensenellales</taxon>
        <taxon>Christensenellaceae</taxon>
        <taxon>Candidatus Borkfalkia</taxon>
    </lineage>
</organism>
<name>A0A4Q2KAQ0_9FIRM</name>
<keyword evidence="1" id="KW-1133">Transmembrane helix</keyword>
<keyword evidence="1" id="KW-0812">Transmembrane</keyword>
<evidence type="ECO:0000313" key="2">
    <source>
        <dbReference type="EMBL" id="RXZ61057.1"/>
    </source>
</evidence>
<keyword evidence="3" id="KW-1185">Reference proteome</keyword>
<proteinExistence type="predicted"/>
<dbReference type="OrthoDB" id="1956879at2"/>
<accession>A0A4Q2KAQ0</accession>
<sequence>MNTDKIYAESIANEYAAKATSKVLSLKKLDAKAKRPSKIFSYTFGIVSALILGIGMCLSMQVIGSGSVAMTAFGIVLGLVGIAGASVNYPLYKKILEKGKQKYAADVIALAKEISED</sequence>
<keyword evidence="1" id="KW-0472">Membrane</keyword>
<reference evidence="2 3" key="1">
    <citation type="journal article" date="2019" name="Gut">
        <title>Antibiotics-induced monodominance of a novel gut bacterial order.</title>
        <authorList>
            <person name="Hildebrand F."/>
            <person name="Moitinho-Silva L."/>
            <person name="Blasche S."/>
            <person name="Jahn M.T."/>
            <person name="Gossmann T.I."/>
            <person name="Heuerta-Cepas J."/>
            <person name="Hercog R."/>
            <person name="Luetge M."/>
            <person name="Bahram M."/>
            <person name="Pryszlak A."/>
            <person name="Alves R.J."/>
            <person name="Waszak S.M."/>
            <person name="Zhu A."/>
            <person name="Ye L."/>
            <person name="Costea P.I."/>
            <person name="Aalvink S."/>
            <person name="Belzer C."/>
            <person name="Forslund S.K."/>
            <person name="Sunagawa S."/>
            <person name="Hentschel U."/>
            <person name="Merten C."/>
            <person name="Patil K.R."/>
            <person name="Benes V."/>
            <person name="Bork P."/>
        </authorList>
    </citation>
    <scope>NUCLEOTIDE SEQUENCE [LARGE SCALE GENOMIC DNA]</scope>
    <source>
        <strain evidence="2 3">HDS1380</strain>
    </source>
</reference>
<protein>
    <submittedName>
        <fullName evidence="2">Dihydropteridine reductase</fullName>
    </submittedName>
</protein>
<gene>
    <name evidence="2" type="ORF">ESZ91_01370</name>
</gene>
<feature type="transmembrane region" description="Helical" evidence="1">
    <location>
        <begin position="69"/>
        <end position="92"/>
    </location>
</feature>
<dbReference type="Proteomes" id="UP000291269">
    <property type="component" value="Unassembled WGS sequence"/>
</dbReference>
<evidence type="ECO:0000313" key="3">
    <source>
        <dbReference type="Proteomes" id="UP000291269"/>
    </source>
</evidence>
<feature type="transmembrane region" description="Helical" evidence="1">
    <location>
        <begin position="39"/>
        <end position="63"/>
    </location>
</feature>
<dbReference type="EMBL" id="SDOZ01000002">
    <property type="protein sequence ID" value="RXZ61057.1"/>
    <property type="molecule type" value="Genomic_DNA"/>
</dbReference>
<evidence type="ECO:0000256" key="1">
    <source>
        <dbReference type="SAM" id="Phobius"/>
    </source>
</evidence>